<reference evidence="2 3" key="1">
    <citation type="journal article" date="2024" name="Science">
        <title>Giant polyketide synthase enzymes in the biosynthesis of giant marine polyether toxins.</title>
        <authorList>
            <person name="Fallon T.R."/>
            <person name="Shende V.V."/>
            <person name="Wierzbicki I.H."/>
            <person name="Pendleton A.L."/>
            <person name="Watervoot N.F."/>
            <person name="Auber R.P."/>
            <person name="Gonzalez D.J."/>
            <person name="Wisecaver J.H."/>
            <person name="Moore B.S."/>
        </authorList>
    </citation>
    <scope>NUCLEOTIDE SEQUENCE [LARGE SCALE GENOMIC DNA]</scope>
    <source>
        <strain evidence="2 3">12B1</strain>
    </source>
</reference>
<accession>A0AB34K9I1</accession>
<keyword evidence="3" id="KW-1185">Reference proteome</keyword>
<comment type="caution">
    <text evidence="2">The sequence shown here is derived from an EMBL/GenBank/DDBJ whole genome shotgun (WGS) entry which is preliminary data.</text>
</comment>
<feature type="signal peptide" evidence="1">
    <location>
        <begin position="1"/>
        <end position="17"/>
    </location>
</feature>
<evidence type="ECO:0000313" key="3">
    <source>
        <dbReference type="Proteomes" id="UP001515480"/>
    </source>
</evidence>
<dbReference type="Proteomes" id="UP001515480">
    <property type="component" value="Unassembled WGS sequence"/>
</dbReference>
<feature type="chain" id="PRO_5044266351" evidence="1">
    <location>
        <begin position="18"/>
        <end position="206"/>
    </location>
</feature>
<dbReference type="EMBL" id="JBGBPQ010000001">
    <property type="protein sequence ID" value="KAL1529913.1"/>
    <property type="molecule type" value="Genomic_DNA"/>
</dbReference>
<name>A0AB34K9I1_PRYPA</name>
<protein>
    <submittedName>
        <fullName evidence="2">Uncharacterized protein</fullName>
    </submittedName>
</protein>
<dbReference type="AlphaFoldDB" id="A0AB34K9I1"/>
<proteinExistence type="predicted"/>
<evidence type="ECO:0000313" key="2">
    <source>
        <dbReference type="EMBL" id="KAL1529913.1"/>
    </source>
</evidence>
<gene>
    <name evidence="2" type="ORF">AB1Y20_000841</name>
</gene>
<keyword evidence="1" id="KW-0732">Signal</keyword>
<evidence type="ECO:0000256" key="1">
    <source>
        <dbReference type="SAM" id="SignalP"/>
    </source>
</evidence>
<organism evidence="2 3">
    <name type="scientific">Prymnesium parvum</name>
    <name type="common">Toxic golden alga</name>
    <dbReference type="NCBI Taxonomy" id="97485"/>
    <lineage>
        <taxon>Eukaryota</taxon>
        <taxon>Haptista</taxon>
        <taxon>Haptophyta</taxon>
        <taxon>Prymnesiophyceae</taxon>
        <taxon>Prymnesiales</taxon>
        <taxon>Prymnesiaceae</taxon>
        <taxon>Prymnesium</taxon>
    </lineage>
</organism>
<sequence>MRVVALLLALLPSPCAAWSLGARPTPTAATPGVRRAAAPRSMARWTSDDLRSARLPLPAEVEALLSEETSRKDVEILWAALRACFDDERDAVAAAVRSPTTILPYLNAPSNIYGSYEYLVEQLGVEGAREVCAKNPGVLACRPAALRQTSAESIVNAANAIDFIESIPIPLALRNSLDKVIFVLGASFVAKRILIDCAGQSCGMSS</sequence>